<dbReference type="EMBL" id="GBRH01196142">
    <property type="protein sequence ID" value="JAE01754.1"/>
    <property type="molecule type" value="Transcribed_RNA"/>
</dbReference>
<accession>A0A0A9ERX3</accession>
<proteinExistence type="predicted"/>
<protein>
    <submittedName>
        <fullName evidence="1">Uncharacterized protein</fullName>
    </submittedName>
</protein>
<evidence type="ECO:0000313" key="1">
    <source>
        <dbReference type="EMBL" id="JAE01754.1"/>
    </source>
</evidence>
<dbReference type="AlphaFoldDB" id="A0A0A9ERX3"/>
<reference evidence="1" key="1">
    <citation type="submission" date="2014-09" db="EMBL/GenBank/DDBJ databases">
        <authorList>
            <person name="Magalhaes I.L.F."/>
            <person name="Oliveira U."/>
            <person name="Santos F.R."/>
            <person name="Vidigal T.H.D.A."/>
            <person name="Brescovit A.D."/>
            <person name="Santos A.J."/>
        </authorList>
    </citation>
    <scope>NUCLEOTIDE SEQUENCE</scope>
    <source>
        <tissue evidence="1">Shoot tissue taken approximately 20 cm above the soil surface</tissue>
    </source>
</reference>
<organism evidence="1">
    <name type="scientific">Arundo donax</name>
    <name type="common">Giant reed</name>
    <name type="synonym">Donax arundinaceus</name>
    <dbReference type="NCBI Taxonomy" id="35708"/>
    <lineage>
        <taxon>Eukaryota</taxon>
        <taxon>Viridiplantae</taxon>
        <taxon>Streptophyta</taxon>
        <taxon>Embryophyta</taxon>
        <taxon>Tracheophyta</taxon>
        <taxon>Spermatophyta</taxon>
        <taxon>Magnoliopsida</taxon>
        <taxon>Liliopsida</taxon>
        <taxon>Poales</taxon>
        <taxon>Poaceae</taxon>
        <taxon>PACMAD clade</taxon>
        <taxon>Arundinoideae</taxon>
        <taxon>Arundineae</taxon>
        <taxon>Arundo</taxon>
    </lineage>
</organism>
<sequence length="27" mass="3138">MLSQRHVIVHVVVHGGKTTLGVYFRRF</sequence>
<reference evidence="1" key="2">
    <citation type="journal article" date="2015" name="Data Brief">
        <title>Shoot transcriptome of the giant reed, Arundo donax.</title>
        <authorList>
            <person name="Barrero R.A."/>
            <person name="Guerrero F.D."/>
            <person name="Moolhuijzen P."/>
            <person name="Goolsby J.A."/>
            <person name="Tidwell J."/>
            <person name="Bellgard S.E."/>
            <person name="Bellgard M.I."/>
        </authorList>
    </citation>
    <scope>NUCLEOTIDE SEQUENCE</scope>
    <source>
        <tissue evidence="1">Shoot tissue taken approximately 20 cm above the soil surface</tissue>
    </source>
</reference>
<name>A0A0A9ERX3_ARUDO</name>